<protein>
    <submittedName>
        <fullName evidence="2">Uncharacterized protein</fullName>
    </submittedName>
</protein>
<sequence length="92" mass="10094">MTGWLNQTEMKETVWAGAERPGMIMKQVLLSCVGNRDEAGVCVFEGGGNKKEREAAAGETGREGEPSGLGKRSPEEGKRVEISNECWRNLMH</sequence>
<gene>
    <name evidence="2" type="ORF">PODLI_1B008366</name>
</gene>
<evidence type="ECO:0000313" key="3">
    <source>
        <dbReference type="Proteomes" id="UP001178461"/>
    </source>
</evidence>
<dbReference type="Proteomes" id="UP001178461">
    <property type="component" value="Chromosome 1"/>
</dbReference>
<feature type="compositionally biased region" description="Basic and acidic residues" evidence="1">
    <location>
        <begin position="49"/>
        <end position="65"/>
    </location>
</feature>
<evidence type="ECO:0000313" key="2">
    <source>
        <dbReference type="EMBL" id="CAI5762071.1"/>
    </source>
</evidence>
<dbReference type="EMBL" id="OX395126">
    <property type="protein sequence ID" value="CAI5762071.1"/>
    <property type="molecule type" value="Genomic_DNA"/>
</dbReference>
<keyword evidence="3" id="KW-1185">Reference proteome</keyword>
<proteinExistence type="predicted"/>
<organism evidence="2 3">
    <name type="scientific">Podarcis lilfordi</name>
    <name type="common">Lilford's wall lizard</name>
    <dbReference type="NCBI Taxonomy" id="74358"/>
    <lineage>
        <taxon>Eukaryota</taxon>
        <taxon>Metazoa</taxon>
        <taxon>Chordata</taxon>
        <taxon>Craniata</taxon>
        <taxon>Vertebrata</taxon>
        <taxon>Euteleostomi</taxon>
        <taxon>Lepidosauria</taxon>
        <taxon>Squamata</taxon>
        <taxon>Bifurcata</taxon>
        <taxon>Unidentata</taxon>
        <taxon>Episquamata</taxon>
        <taxon>Laterata</taxon>
        <taxon>Lacertibaenia</taxon>
        <taxon>Lacertidae</taxon>
        <taxon>Podarcis</taxon>
    </lineage>
</organism>
<feature type="compositionally biased region" description="Basic and acidic residues" evidence="1">
    <location>
        <begin position="72"/>
        <end position="82"/>
    </location>
</feature>
<evidence type="ECO:0000256" key="1">
    <source>
        <dbReference type="SAM" id="MobiDB-lite"/>
    </source>
</evidence>
<accession>A0AA35NSD7</accession>
<reference evidence="2" key="1">
    <citation type="submission" date="2022-12" db="EMBL/GenBank/DDBJ databases">
        <authorList>
            <person name="Alioto T."/>
            <person name="Alioto T."/>
            <person name="Gomez Garrido J."/>
        </authorList>
    </citation>
    <scope>NUCLEOTIDE SEQUENCE</scope>
</reference>
<feature type="region of interest" description="Disordered" evidence="1">
    <location>
        <begin position="49"/>
        <end position="92"/>
    </location>
</feature>
<dbReference type="AlphaFoldDB" id="A0AA35NSD7"/>
<name>A0AA35NSD7_9SAUR</name>